<sequence length="111" mass="12619">MYSKELLKGTIEIIILKLLVEKGSMYGYEITQQVKNLTKGKIVISEGTLYPTLHKLEAIGVLCTEIIHIGRRQRKYYQISEAGKDISASKMQELSSFLHSLNQILDFKLST</sequence>
<reference evidence="2 3" key="2">
    <citation type="journal article" date="2010" name="Stand. Genomic Sci.">
        <title>Complete genome sequence of Chitinophaga pinensis type strain (UQM 2034).</title>
        <authorList>
            <person name="Glavina Del Rio T."/>
            <person name="Abt B."/>
            <person name="Spring S."/>
            <person name="Lapidus A."/>
            <person name="Nolan M."/>
            <person name="Tice H."/>
            <person name="Copeland A."/>
            <person name="Cheng J.F."/>
            <person name="Chen F."/>
            <person name="Bruce D."/>
            <person name="Goodwin L."/>
            <person name="Pitluck S."/>
            <person name="Ivanova N."/>
            <person name="Mavromatis K."/>
            <person name="Mikhailova N."/>
            <person name="Pati A."/>
            <person name="Chen A."/>
            <person name="Palaniappan K."/>
            <person name="Land M."/>
            <person name="Hauser L."/>
            <person name="Chang Y.J."/>
            <person name="Jeffries C.D."/>
            <person name="Chain P."/>
            <person name="Saunders E."/>
            <person name="Detter J.C."/>
            <person name="Brettin T."/>
            <person name="Rohde M."/>
            <person name="Goker M."/>
            <person name="Bristow J."/>
            <person name="Eisen J.A."/>
            <person name="Markowitz V."/>
            <person name="Hugenholtz P."/>
            <person name="Kyrpides N.C."/>
            <person name="Klenk H.P."/>
            <person name="Lucas S."/>
        </authorList>
    </citation>
    <scope>NUCLEOTIDE SEQUENCE [LARGE SCALE GENOMIC DNA]</scope>
    <source>
        <strain evidence="3">ATCC 43595 / DSM 2588 / LMG 13176 / NBRC 15968 / NCIMB 11800 / UQM 2034</strain>
    </source>
</reference>
<reference evidence="3" key="1">
    <citation type="submission" date="2009-08" db="EMBL/GenBank/DDBJ databases">
        <title>The complete genome of Chitinophaga pinensis DSM 2588.</title>
        <authorList>
            <consortium name="US DOE Joint Genome Institute (JGI-PGF)"/>
            <person name="Lucas S."/>
            <person name="Copeland A."/>
            <person name="Lapidus A."/>
            <person name="Glavina del Rio T."/>
            <person name="Dalin E."/>
            <person name="Tice H."/>
            <person name="Bruce D."/>
            <person name="Goodwin L."/>
            <person name="Pitluck S."/>
            <person name="Kyrpides N."/>
            <person name="Mavromatis K."/>
            <person name="Ivanova N."/>
            <person name="Mikhailova N."/>
            <person name="Sims D."/>
            <person name="Meinche L."/>
            <person name="Brettin T."/>
            <person name="Detter J.C."/>
            <person name="Han C."/>
            <person name="Larimer F."/>
            <person name="Land M."/>
            <person name="Hauser L."/>
            <person name="Markowitz V."/>
            <person name="Cheng J.-F."/>
            <person name="Hugenholtz P."/>
            <person name="Woyke T."/>
            <person name="Wu D."/>
            <person name="Spring S."/>
            <person name="Klenk H.-P."/>
            <person name="Eisen J.A."/>
        </authorList>
    </citation>
    <scope>NUCLEOTIDE SEQUENCE [LARGE SCALE GENOMIC DNA]</scope>
    <source>
        <strain evidence="3">ATCC 43595 / DSM 2588 / LMG 13176 / NBRC 15968 / NCIMB 11800 / UQM 2034</strain>
    </source>
</reference>
<accession>A0A979GNT2</accession>
<dbReference type="Gene3D" id="1.10.10.10">
    <property type="entry name" value="Winged helix-like DNA-binding domain superfamily/Winged helix DNA-binding domain"/>
    <property type="match status" value="1"/>
</dbReference>
<evidence type="ECO:0000259" key="1">
    <source>
        <dbReference type="Pfam" id="PF03551"/>
    </source>
</evidence>
<dbReference type="Proteomes" id="UP000002215">
    <property type="component" value="Chromosome"/>
</dbReference>
<protein>
    <submittedName>
        <fullName evidence="2">Transcriptional regulator, PadR-like family</fullName>
    </submittedName>
</protein>
<dbReference type="AlphaFoldDB" id="A0A979GNT2"/>
<dbReference type="PANTHER" id="PTHR33169">
    <property type="entry name" value="PADR-FAMILY TRANSCRIPTIONAL REGULATOR"/>
    <property type="match status" value="1"/>
</dbReference>
<gene>
    <name evidence="2" type="ordered locus">Cpin_2396</name>
</gene>
<dbReference type="InterPro" id="IPR036390">
    <property type="entry name" value="WH_DNA-bd_sf"/>
</dbReference>
<dbReference type="Pfam" id="PF03551">
    <property type="entry name" value="PadR"/>
    <property type="match status" value="1"/>
</dbReference>
<dbReference type="PANTHER" id="PTHR33169:SF14">
    <property type="entry name" value="TRANSCRIPTIONAL REGULATOR RV3488"/>
    <property type="match status" value="1"/>
</dbReference>
<dbReference type="SUPFAM" id="SSF46785">
    <property type="entry name" value="Winged helix' DNA-binding domain"/>
    <property type="match status" value="1"/>
</dbReference>
<dbReference type="InterPro" id="IPR005149">
    <property type="entry name" value="Tscrpt_reg_PadR_N"/>
</dbReference>
<name>A0A979GNT2_CHIPD</name>
<organism evidence="2 3">
    <name type="scientific">Chitinophaga pinensis (strain ATCC 43595 / DSM 2588 / LMG 13176 / NBRC 15968 / NCIMB 11800 / UQM 2034)</name>
    <dbReference type="NCBI Taxonomy" id="485918"/>
    <lineage>
        <taxon>Bacteria</taxon>
        <taxon>Pseudomonadati</taxon>
        <taxon>Bacteroidota</taxon>
        <taxon>Chitinophagia</taxon>
        <taxon>Chitinophagales</taxon>
        <taxon>Chitinophagaceae</taxon>
        <taxon>Chitinophaga</taxon>
    </lineage>
</organism>
<evidence type="ECO:0000313" key="3">
    <source>
        <dbReference type="Proteomes" id="UP000002215"/>
    </source>
</evidence>
<feature type="domain" description="Transcription regulator PadR N-terminal" evidence="1">
    <location>
        <begin position="15"/>
        <end position="85"/>
    </location>
</feature>
<proteinExistence type="predicted"/>
<dbReference type="InterPro" id="IPR036388">
    <property type="entry name" value="WH-like_DNA-bd_sf"/>
</dbReference>
<dbReference type="OrthoDB" id="9808017at2"/>
<evidence type="ECO:0000313" key="2">
    <source>
        <dbReference type="EMBL" id="ACU59887.1"/>
    </source>
</evidence>
<dbReference type="KEGG" id="cpi:Cpin_2396"/>
<dbReference type="RefSeq" id="WP_012790063.1">
    <property type="nucleotide sequence ID" value="NC_013132.1"/>
</dbReference>
<dbReference type="EMBL" id="CP001699">
    <property type="protein sequence ID" value="ACU59887.1"/>
    <property type="molecule type" value="Genomic_DNA"/>
</dbReference>
<dbReference type="InterPro" id="IPR052509">
    <property type="entry name" value="Metal_resp_DNA-bind_regulator"/>
</dbReference>